<comment type="similarity">
    <text evidence="3 6">Belongs to the histone H2A family.</text>
</comment>
<dbReference type="Gene3D" id="1.10.20.10">
    <property type="entry name" value="Histone, subunit A"/>
    <property type="match status" value="1"/>
</dbReference>
<keyword evidence="5 6" id="KW-0539">Nucleus</keyword>
<keyword evidence="6" id="KW-0544">Nucleosome core</keyword>
<feature type="compositionally biased region" description="Basic residues" evidence="7">
    <location>
        <begin position="1"/>
        <end position="18"/>
    </location>
</feature>
<name>A0A7R9KB84_TIMGE</name>
<dbReference type="PANTHER" id="PTHR23430">
    <property type="entry name" value="HISTONE H2A"/>
    <property type="match status" value="1"/>
</dbReference>
<dbReference type="InterPro" id="IPR032458">
    <property type="entry name" value="Histone_H2A_CS"/>
</dbReference>
<keyword evidence="6" id="KW-0238">DNA-binding</keyword>
<evidence type="ECO:0000256" key="6">
    <source>
        <dbReference type="RuleBase" id="RU003767"/>
    </source>
</evidence>
<dbReference type="SMART" id="SM00414">
    <property type="entry name" value="H2A"/>
    <property type="match status" value="1"/>
</dbReference>
<keyword evidence="4 6" id="KW-0158">Chromosome</keyword>
<dbReference type="GO" id="GO:0046982">
    <property type="term" value="F:protein heterodimerization activity"/>
    <property type="evidence" value="ECO:0007669"/>
    <property type="project" value="InterPro"/>
</dbReference>
<dbReference type="GO" id="GO:0030527">
    <property type="term" value="F:structural constituent of chromatin"/>
    <property type="evidence" value="ECO:0007669"/>
    <property type="project" value="InterPro"/>
</dbReference>
<evidence type="ECO:0000313" key="8">
    <source>
        <dbReference type="EMBL" id="CAD7616371.1"/>
    </source>
</evidence>
<accession>A0A7R9KB84</accession>
<dbReference type="InterPro" id="IPR002119">
    <property type="entry name" value="Histone_H2A"/>
</dbReference>
<feature type="region of interest" description="Disordered" evidence="7">
    <location>
        <begin position="1"/>
        <end position="21"/>
    </location>
</feature>
<dbReference type="GO" id="GO:0003677">
    <property type="term" value="F:DNA binding"/>
    <property type="evidence" value="ECO:0007669"/>
    <property type="project" value="UniProtKB-KW"/>
</dbReference>
<dbReference type="GO" id="GO:0000786">
    <property type="term" value="C:nucleosome"/>
    <property type="evidence" value="ECO:0007669"/>
    <property type="project" value="UniProtKB-KW"/>
</dbReference>
<reference evidence="8" key="1">
    <citation type="submission" date="2020-11" db="EMBL/GenBank/DDBJ databases">
        <authorList>
            <person name="Tran Van P."/>
        </authorList>
    </citation>
    <scope>NUCLEOTIDE SEQUENCE</scope>
</reference>
<evidence type="ECO:0000256" key="3">
    <source>
        <dbReference type="ARBA" id="ARBA00010691"/>
    </source>
</evidence>
<sequence length="202" mass="22108">MSGRGKGGKVRGKSKSRSSRAGLQFPVGRIHHLLRKGNYAERVGSGAPVYHAAVMEYLAAEVLELATQHVTTRKLLSSHVIFNRLFAMTKNSTNFSQGHGLPFGVLRIGYRVANDVFKKHLEYATRLLIDEARDSLDSPSTSETANGRFGDALDVVTKDLSVTLRATFPSFLPPLPRPVIVSTAYVAGSNSKWATPFRLLPD</sequence>
<evidence type="ECO:0000256" key="2">
    <source>
        <dbReference type="ARBA" id="ARBA00004286"/>
    </source>
</evidence>
<dbReference type="PRINTS" id="PR00620">
    <property type="entry name" value="HISTONEH2A"/>
</dbReference>
<organism evidence="8">
    <name type="scientific">Timema genevievae</name>
    <name type="common">Walking stick</name>
    <dbReference type="NCBI Taxonomy" id="629358"/>
    <lineage>
        <taxon>Eukaryota</taxon>
        <taxon>Metazoa</taxon>
        <taxon>Ecdysozoa</taxon>
        <taxon>Arthropoda</taxon>
        <taxon>Hexapoda</taxon>
        <taxon>Insecta</taxon>
        <taxon>Pterygota</taxon>
        <taxon>Neoptera</taxon>
        <taxon>Polyneoptera</taxon>
        <taxon>Phasmatodea</taxon>
        <taxon>Timematodea</taxon>
        <taxon>Timematoidea</taxon>
        <taxon>Timematidae</taxon>
        <taxon>Timema</taxon>
    </lineage>
</organism>
<comment type="subcellular location">
    <subcellularLocation>
        <location evidence="2">Chromosome</location>
    </subcellularLocation>
    <subcellularLocation>
        <location evidence="1 6">Nucleus</location>
    </subcellularLocation>
</comment>
<proteinExistence type="inferred from homology"/>
<dbReference type="EMBL" id="OE853953">
    <property type="protein sequence ID" value="CAD7616371.1"/>
    <property type="molecule type" value="Genomic_DNA"/>
</dbReference>
<dbReference type="CDD" id="cd00074">
    <property type="entry name" value="HFD_H2A"/>
    <property type="match status" value="1"/>
</dbReference>
<dbReference type="PROSITE" id="PS00046">
    <property type="entry name" value="HISTONE_H2A"/>
    <property type="match status" value="1"/>
</dbReference>
<evidence type="ECO:0000256" key="7">
    <source>
        <dbReference type="SAM" id="MobiDB-lite"/>
    </source>
</evidence>
<dbReference type="GO" id="GO:0005634">
    <property type="term" value="C:nucleus"/>
    <property type="evidence" value="ECO:0007669"/>
    <property type="project" value="UniProtKB-SubCell"/>
</dbReference>
<dbReference type="AlphaFoldDB" id="A0A7R9KB84"/>
<evidence type="ECO:0000256" key="1">
    <source>
        <dbReference type="ARBA" id="ARBA00004123"/>
    </source>
</evidence>
<comment type="subunit">
    <text evidence="6">The nucleosome is a histone octamer containing two molecules each of H2A, H2B, H3 and H4 assembled in one H3-H4 heterotetramer and two H2A-H2B heterodimers. The octamer wraps approximately 147 bp of DNA.</text>
</comment>
<dbReference type="InterPro" id="IPR009072">
    <property type="entry name" value="Histone-fold"/>
</dbReference>
<evidence type="ECO:0000256" key="5">
    <source>
        <dbReference type="ARBA" id="ARBA00023242"/>
    </source>
</evidence>
<protein>
    <recommendedName>
        <fullName evidence="6">Histone H2A</fullName>
    </recommendedName>
</protein>
<gene>
    <name evidence="8" type="ORF">TGEB3V08_LOCUS11676</name>
</gene>
<dbReference type="SUPFAM" id="SSF47113">
    <property type="entry name" value="Histone-fold"/>
    <property type="match status" value="1"/>
</dbReference>
<evidence type="ECO:0000256" key="4">
    <source>
        <dbReference type="ARBA" id="ARBA00022454"/>
    </source>
</evidence>